<dbReference type="PANTHER" id="PTHR24412">
    <property type="entry name" value="KELCH PROTEIN"/>
    <property type="match status" value="1"/>
</dbReference>
<dbReference type="CDD" id="cd14733">
    <property type="entry name" value="BACK"/>
    <property type="match status" value="1"/>
</dbReference>
<reference evidence="5" key="1">
    <citation type="submission" date="2015-07" db="EMBL/GenBank/DDBJ databases">
        <title>MeaNS - Measles Nucleotide Surveillance Program.</title>
        <authorList>
            <person name="Tran T."/>
            <person name="Druce J."/>
        </authorList>
    </citation>
    <scope>NUCLEOTIDE SEQUENCE</scope>
    <source>
        <strain evidence="5">UCB-OBI-ISO-001</strain>
        <tissue evidence="5">Gonad</tissue>
    </source>
</reference>
<dbReference type="CDD" id="cd18186">
    <property type="entry name" value="BTB_POZ_ZBTB_KLHL-like"/>
    <property type="match status" value="1"/>
</dbReference>
<evidence type="ECO:0000259" key="4">
    <source>
        <dbReference type="PROSITE" id="PS50097"/>
    </source>
</evidence>
<dbReference type="OMA" id="MSHYMKA"/>
<organism evidence="5">
    <name type="scientific">Octopus bimaculoides</name>
    <name type="common">California two-spotted octopus</name>
    <dbReference type="NCBI Taxonomy" id="37653"/>
    <lineage>
        <taxon>Eukaryota</taxon>
        <taxon>Metazoa</taxon>
        <taxon>Spiralia</taxon>
        <taxon>Lophotrochozoa</taxon>
        <taxon>Mollusca</taxon>
        <taxon>Cephalopoda</taxon>
        <taxon>Coleoidea</taxon>
        <taxon>Octopodiformes</taxon>
        <taxon>Octopoda</taxon>
        <taxon>Incirrata</taxon>
        <taxon>Octopodidae</taxon>
        <taxon>Octopus</taxon>
    </lineage>
</organism>
<gene>
    <name evidence="5" type="ORF">OCBIM_22006704mg</name>
</gene>
<dbReference type="Gene3D" id="1.25.40.420">
    <property type="match status" value="1"/>
</dbReference>
<dbReference type="SMART" id="SM00225">
    <property type="entry name" value="BTB"/>
    <property type="match status" value="1"/>
</dbReference>
<evidence type="ECO:0000256" key="1">
    <source>
        <dbReference type="ARBA" id="ARBA00022441"/>
    </source>
</evidence>
<evidence type="ECO:0000256" key="3">
    <source>
        <dbReference type="SAM" id="MobiDB-lite"/>
    </source>
</evidence>
<dbReference type="PANTHER" id="PTHR24412:SF488">
    <property type="entry name" value="KELCH-LIKE PROTEIN 24"/>
    <property type="match status" value="1"/>
</dbReference>
<dbReference type="Pfam" id="PF00651">
    <property type="entry name" value="BTB"/>
    <property type="match status" value="1"/>
</dbReference>
<protein>
    <recommendedName>
        <fullName evidence="4">BTB domain-containing protein</fullName>
    </recommendedName>
</protein>
<dbReference type="InterPro" id="IPR000210">
    <property type="entry name" value="BTB/POZ_dom"/>
</dbReference>
<feature type="region of interest" description="Disordered" evidence="3">
    <location>
        <begin position="646"/>
        <end position="667"/>
    </location>
</feature>
<sequence>MSHYMKATRKHFSKNVHEFIIRPLLKQRETGELCDVVLKLHGQCFQAHRAILALWSPYFLSMFTCDMKEKTTREVDLSESLSLQRDSVFASVLDYIYTGTIALTLDNVEDVLRIADFLLLDDVKDFCRQFYLDLGNLDLNNCLRVRFLAEDHSLHEVKEYCQKIIEARFHDYLIFHDDILELSVSCLLVLLENPAVVQHTRHKDLKKLIHRWVEYDPDGRKQFLEELNLCIKVWVCDLINEAPFFGRALARTGMASLWHSYHGSSEEIPSNKTMEASAIFTENTSHGFEHSQQVLLAVVWNQGMKFFKLIVYNISEQKWYCMPIPKERLLQLIPPRQSLCNVLLNKSQLYLYLCSSFPYPTDMLKINVIAIDLQTQKTTLYSFRTVDYYNPSYRTTLTNYRTVPPAIVYCNNHFFVIGNKEGTGHLFLCNLQTHLYSCYHIPSSRIISLARAVVKNNQFIYLWYRHRTGPSEEFCIKKSVGFAMFDAKMKQFSSWDIPPPDITYDDFARPYIMCIREDTVFVYLPGKPALVLDETRGKWVTSLRRIPVPGSFSDHNAQLYGYQLQASTSHSIFVLNNEAPYTTTIYEVSETLPMALAHTPPPIDHVSMVTSGLLSSSILDMLESYDTYDDSYATALHVNMQVSVCDTEDSGTSNDEEQDSDNNDYEYDEDFYGYNFEMDTGLEF</sequence>
<dbReference type="InterPro" id="IPR011705">
    <property type="entry name" value="BACK"/>
</dbReference>
<name>A0A0L8FVN3_OCTBM</name>
<dbReference type="Gene3D" id="3.30.710.10">
    <property type="entry name" value="Potassium Channel Kv1.1, Chain A"/>
    <property type="match status" value="1"/>
</dbReference>
<proteinExistence type="predicted"/>
<dbReference type="AlphaFoldDB" id="A0A0L8FVN3"/>
<dbReference type="EMBL" id="KQ426075">
    <property type="protein sequence ID" value="KOF68684.1"/>
    <property type="molecule type" value="Genomic_DNA"/>
</dbReference>
<feature type="domain" description="BTB" evidence="4">
    <location>
        <begin position="34"/>
        <end position="105"/>
    </location>
</feature>
<keyword evidence="2" id="KW-0677">Repeat</keyword>
<keyword evidence="1" id="KW-0880">Kelch repeat</keyword>
<dbReference type="OrthoDB" id="6056451at2759"/>
<dbReference type="STRING" id="37653.A0A0L8FVN3"/>
<dbReference type="SUPFAM" id="SSF54695">
    <property type="entry name" value="POZ domain"/>
    <property type="match status" value="1"/>
</dbReference>
<dbReference type="Pfam" id="PF07707">
    <property type="entry name" value="BACK"/>
    <property type="match status" value="1"/>
</dbReference>
<dbReference type="InterPro" id="IPR011333">
    <property type="entry name" value="SKP1/BTB/POZ_sf"/>
</dbReference>
<evidence type="ECO:0000313" key="5">
    <source>
        <dbReference type="EMBL" id="KOF68684.1"/>
    </source>
</evidence>
<evidence type="ECO:0000256" key="2">
    <source>
        <dbReference type="ARBA" id="ARBA00022737"/>
    </source>
</evidence>
<dbReference type="PROSITE" id="PS50097">
    <property type="entry name" value="BTB"/>
    <property type="match status" value="1"/>
</dbReference>
<accession>A0A0L8FVN3</accession>